<proteinExistence type="predicted"/>
<dbReference type="GO" id="GO:0051920">
    <property type="term" value="F:peroxiredoxin activity"/>
    <property type="evidence" value="ECO:0007669"/>
    <property type="project" value="InterPro"/>
</dbReference>
<dbReference type="RefSeq" id="WP_354694676.1">
    <property type="nucleotide sequence ID" value="NZ_JAZHOG010000004.1"/>
</dbReference>
<dbReference type="Pfam" id="PF02627">
    <property type="entry name" value="CMD"/>
    <property type="match status" value="1"/>
</dbReference>
<evidence type="ECO:0000313" key="4">
    <source>
        <dbReference type="Proteomes" id="UP001359886"/>
    </source>
</evidence>
<accession>A0AAW9RI37</accession>
<keyword evidence="4" id="KW-1185">Reference proteome</keyword>
<feature type="transmembrane region" description="Helical" evidence="1">
    <location>
        <begin position="152"/>
        <end position="175"/>
    </location>
</feature>
<gene>
    <name evidence="3" type="ORF">V3330_06900</name>
</gene>
<dbReference type="InterPro" id="IPR003779">
    <property type="entry name" value="CMD-like"/>
</dbReference>
<name>A0AAW9RI37_9GAMM</name>
<keyword evidence="1" id="KW-0472">Membrane</keyword>
<dbReference type="AlphaFoldDB" id="A0AAW9RI37"/>
<evidence type="ECO:0000256" key="1">
    <source>
        <dbReference type="SAM" id="Phobius"/>
    </source>
</evidence>
<dbReference type="SUPFAM" id="SSF69118">
    <property type="entry name" value="AhpD-like"/>
    <property type="match status" value="1"/>
</dbReference>
<dbReference type="Proteomes" id="UP001359886">
    <property type="component" value="Unassembled WGS sequence"/>
</dbReference>
<protein>
    <submittedName>
        <fullName evidence="3">Carboxymuconolactone decarboxylase family protein</fullName>
    </submittedName>
</protein>
<dbReference type="InterPro" id="IPR029032">
    <property type="entry name" value="AhpD-like"/>
</dbReference>
<evidence type="ECO:0000259" key="2">
    <source>
        <dbReference type="Pfam" id="PF02627"/>
    </source>
</evidence>
<reference evidence="3 4" key="1">
    <citation type="submission" date="2024-02" db="EMBL/GenBank/DDBJ databases">
        <title>A novel Wenzhouxiangellaceae bacterium, isolated from coastal sediments.</title>
        <authorList>
            <person name="Du Z.-J."/>
            <person name="Ye Y.-Q."/>
            <person name="Zhang X.-Y."/>
        </authorList>
    </citation>
    <scope>NUCLEOTIDE SEQUENCE [LARGE SCALE GENOMIC DNA]</scope>
    <source>
        <strain evidence="3 4">CH-27</strain>
    </source>
</reference>
<evidence type="ECO:0000313" key="3">
    <source>
        <dbReference type="EMBL" id="MEJ8567351.1"/>
    </source>
</evidence>
<sequence length="186" mass="21165">MPDTLLSRVPPDQMPEGVRLAWDALNELTGEATFVEVFAKAPELLDFTMVKFYQEIFFNGRVDERYKQLARLRLSMNHGCRTCNLQNLAGVAETGYSPEQIDAMWRQDYSDFGDDEAAVMELADEIALNNDQGKLTEALHEKLRCHFSEEDILELGLCLAVIVGLVKLSFVFGLVQKEEYCRFSTQ</sequence>
<organism evidence="3 4">
    <name type="scientific">Elongatibacter sediminis</name>
    <dbReference type="NCBI Taxonomy" id="3119006"/>
    <lineage>
        <taxon>Bacteria</taxon>
        <taxon>Pseudomonadati</taxon>
        <taxon>Pseudomonadota</taxon>
        <taxon>Gammaproteobacteria</taxon>
        <taxon>Chromatiales</taxon>
        <taxon>Wenzhouxiangellaceae</taxon>
        <taxon>Elongatibacter</taxon>
    </lineage>
</organism>
<keyword evidence="1" id="KW-0812">Transmembrane</keyword>
<dbReference type="Gene3D" id="1.20.1290.10">
    <property type="entry name" value="AhpD-like"/>
    <property type="match status" value="1"/>
</dbReference>
<dbReference type="EMBL" id="JAZHOG010000004">
    <property type="protein sequence ID" value="MEJ8567351.1"/>
    <property type="molecule type" value="Genomic_DNA"/>
</dbReference>
<comment type="caution">
    <text evidence="3">The sequence shown here is derived from an EMBL/GenBank/DDBJ whole genome shotgun (WGS) entry which is preliminary data.</text>
</comment>
<keyword evidence="1" id="KW-1133">Transmembrane helix</keyword>
<feature type="domain" description="Carboxymuconolactone decarboxylase-like" evidence="2">
    <location>
        <begin position="49"/>
        <end position="124"/>
    </location>
</feature>